<comment type="caution">
    <text evidence="1">The sequence shown here is derived from an EMBL/GenBank/DDBJ whole genome shotgun (WGS) entry which is preliminary data.</text>
</comment>
<accession>A0ABN9MDD1</accession>
<proteinExistence type="predicted"/>
<evidence type="ECO:0000313" key="1">
    <source>
        <dbReference type="EMBL" id="CAJ0964781.1"/>
    </source>
</evidence>
<organism evidence="1 2">
    <name type="scientific">Ranitomeya imitator</name>
    <name type="common">mimic poison frog</name>
    <dbReference type="NCBI Taxonomy" id="111125"/>
    <lineage>
        <taxon>Eukaryota</taxon>
        <taxon>Metazoa</taxon>
        <taxon>Chordata</taxon>
        <taxon>Craniata</taxon>
        <taxon>Vertebrata</taxon>
        <taxon>Euteleostomi</taxon>
        <taxon>Amphibia</taxon>
        <taxon>Batrachia</taxon>
        <taxon>Anura</taxon>
        <taxon>Neobatrachia</taxon>
        <taxon>Hyloidea</taxon>
        <taxon>Dendrobatidae</taxon>
        <taxon>Dendrobatinae</taxon>
        <taxon>Ranitomeya</taxon>
    </lineage>
</organism>
<reference evidence="1" key="1">
    <citation type="submission" date="2023-07" db="EMBL/GenBank/DDBJ databases">
        <authorList>
            <person name="Stuckert A."/>
        </authorList>
    </citation>
    <scope>NUCLEOTIDE SEQUENCE</scope>
</reference>
<sequence length="91" mass="10300">MRTVKIGHIYVWGTWTHGPWKHTDMCRPINLNGSMCVSVSGTCENSPQTFDNYLEGDNEWDNSSQHTHCCGFLADPKMRSHPALLSLSYAQ</sequence>
<evidence type="ECO:0000313" key="2">
    <source>
        <dbReference type="Proteomes" id="UP001176940"/>
    </source>
</evidence>
<keyword evidence="2" id="KW-1185">Reference proteome</keyword>
<gene>
    <name evidence="1" type="ORF">RIMI_LOCUS19610972</name>
</gene>
<dbReference type="EMBL" id="CAUEEQ010063164">
    <property type="protein sequence ID" value="CAJ0964781.1"/>
    <property type="molecule type" value="Genomic_DNA"/>
</dbReference>
<protein>
    <submittedName>
        <fullName evidence="1">Uncharacterized protein</fullName>
    </submittedName>
</protein>
<name>A0ABN9MDD1_9NEOB</name>
<dbReference type="Proteomes" id="UP001176940">
    <property type="component" value="Unassembled WGS sequence"/>
</dbReference>